<dbReference type="PANTHER" id="PTHR47718:SF3">
    <property type="entry name" value="PROTEIN FAR1-RELATED SEQUENCE 5-LIKE"/>
    <property type="match status" value="1"/>
</dbReference>
<protein>
    <submittedName>
        <fullName evidence="2">Uncharacterized protein</fullName>
    </submittedName>
</protein>
<dbReference type="AlphaFoldDB" id="A0A2N0PV36"/>
<comment type="caution">
    <text evidence="2">The sequence shown here is derived from an EMBL/GenBank/DDBJ whole genome shotgun (WGS) entry which is preliminary data.</text>
</comment>
<dbReference type="VEuPathDB" id="FungiDB:RhiirA1_451236"/>
<feature type="region of interest" description="Disordered" evidence="1">
    <location>
        <begin position="96"/>
        <end position="115"/>
    </location>
</feature>
<dbReference type="PANTHER" id="PTHR47718">
    <property type="entry name" value="OS01G0519700 PROTEIN"/>
    <property type="match status" value="1"/>
</dbReference>
<organism evidence="2 3">
    <name type="scientific">Rhizophagus irregularis</name>
    <dbReference type="NCBI Taxonomy" id="588596"/>
    <lineage>
        <taxon>Eukaryota</taxon>
        <taxon>Fungi</taxon>
        <taxon>Fungi incertae sedis</taxon>
        <taxon>Mucoromycota</taxon>
        <taxon>Glomeromycotina</taxon>
        <taxon>Glomeromycetes</taxon>
        <taxon>Glomerales</taxon>
        <taxon>Glomeraceae</taxon>
        <taxon>Rhizophagus</taxon>
    </lineage>
</organism>
<gene>
    <name evidence="2" type="ORF">RhiirA5_414059</name>
</gene>
<accession>A0A2N0PV36</accession>
<evidence type="ECO:0000313" key="2">
    <source>
        <dbReference type="EMBL" id="PKC10694.1"/>
    </source>
</evidence>
<dbReference type="VEuPathDB" id="FungiDB:RhiirFUN_024671"/>
<dbReference type="EMBL" id="LLXJ01000363">
    <property type="protein sequence ID" value="PKC10694.1"/>
    <property type="molecule type" value="Genomic_DNA"/>
</dbReference>
<reference evidence="2 3" key="1">
    <citation type="submission" date="2016-04" db="EMBL/GenBank/DDBJ databases">
        <title>Genome analyses suggest a sexual origin of heterokaryosis in a supposedly ancient asexual fungus.</title>
        <authorList>
            <person name="Ropars J."/>
            <person name="Sedzielewska K."/>
            <person name="Noel J."/>
            <person name="Charron P."/>
            <person name="Farinelli L."/>
            <person name="Marton T."/>
            <person name="Kruger M."/>
            <person name="Pelin A."/>
            <person name="Brachmann A."/>
            <person name="Corradi N."/>
        </authorList>
    </citation>
    <scope>NUCLEOTIDE SEQUENCE [LARGE SCALE GENOMIC DNA]</scope>
    <source>
        <strain evidence="2 3">A5</strain>
    </source>
</reference>
<name>A0A2N0PV36_9GLOM</name>
<proteinExistence type="predicted"/>
<evidence type="ECO:0000256" key="1">
    <source>
        <dbReference type="SAM" id="MobiDB-lite"/>
    </source>
</evidence>
<sequence>MKTAILNINFPYDSLCDSSDILFNSYYDSSYSGSDLLSNVYYNLLYDSSNLLISDLYDDSSNLFFESHKVYNETQIGNLEKCDGNINHQEELQVENDQKRMKYSSLESSQHDESNGSKISFLGLILDKKLNEENHLKLSQGMEFKTWELAESYLDKYAKYQKFCFWKKRCIQDPNNNTITRRRTYECSQANTHEAQKVILAENRRDRDLEMTGCSWHVNLTFLKSGNGVRINSIVGNHNHNMNPLIAELAPRFQKLTNKMLMQIEFWTIHGKMGVSTQYNLLVALFPNNVINKKDLNAYEKYQDIIIVDTMSKTNQFNMILMLIIAVDNNFRNVIIAAAILEDETEITFAWESAASGSGSTKIQKQTSIPEASEDNEPLNSCYITLNVIYSDANLALISAVKMNYSEIYHFYCIFHIDLNLRKKLKGKLRDQFKSFRCKFLEMRNSLCQKIFERKWNELIKEFTACEQYLTRVLYPSHNSIQQVWKVTRHCEQKSELQYVILLDDSSHLCTYLWLINRGIVWYNYNKYNTEQHKEPIYQIEENELDQHLANFRKTPSIVQSRDPKQKYGFNISYAKKALDIAVQTDKENAIFMHIGDLLRVRHKSRQPNRYKSCGEPQKKKVKRIQDITNHITNKDNEKVITGQKDKKRERRCKKCNQVGHYAS</sequence>
<evidence type="ECO:0000313" key="3">
    <source>
        <dbReference type="Proteomes" id="UP000232722"/>
    </source>
</evidence>
<dbReference type="Proteomes" id="UP000232722">
    <property type="component" value="Unassembled WGS sequence"/>
</dbReference>
<feature type="region of interest" description="Disordered" evidence="1">
    <location>
        <begin position="642"/>
        <end position="664"/>
    </location>
</feature>
<reference evidence="2 3" key="2">
    <citation type="submission" date="2017-09" db="EMBL/GenBank/DDBJ databases">
        <title>Extensive intraspecific genome diversity in a model arbuscular mycorrhizal fungus.</title>
        <authorList>
            <person name="Chen E.C."/>
            <person name="Morin E."/>
            <person name="Beaudet D."/>
            <person name="Noel J."/>
            <person name="Ndikumana S."/>
            <person name="Charron P."/>
            <person name="St-Onge C."/>
            <person name="Giorgi J."/>
            <person name="Grigoriev I.V."/>
            <person name="Roux C."/>
            <person name="Martin F.M."/>
            <person name="Corradi N."/>
        </authorList>
    </citation>
    <scope>NUCLEOTIDE SEQUENCE [LARGE SCALE GENOMIC DNA]</scope>
    <source>
        <strain evidence="2 3">A5</strain>
    </source>
</reference>
<dbReference type="VEuPathDB" id="FungiDB:FUN_024044"/>
<dbReference type="VEuPathDB" id="FungiDB:FUN_025308"/>
<dbReference type="VEuPathDB" id="FungiDB:RhiirA1_451237"/>